<dbReference type="AlphaFoldDB" id="A0A268F377"/>
<name>A0A268F377_9BACL</name>
<dbReference type="Gene3D" id="3.10.50.10">
    <property type="match status" value="1"/>
</dbReference>
<dbReference type="GO" id="GO:0016787">
    <property type="term" value="F:hydrolase activity"/>
    <property type="evidence" value="ECO:0007669"/>
    <property type="project" value="UniProtKB-KW"/>
</dbReference>
<keyword evidence="2" id="KW-0378">Hydrolase</keyword>
<organism evidence="2 3">
    <name type="scientific">Paenibacillus campinasensis</name>
    <dbReference type="NCBI Taxonomy" id="66347"/>
    <lineage>
        <taxon>Bacteria</taxon>
        <taxon>Bacillati</taxon>
        <taxon>Bacillota</taxon>
        <taxon>Bacilli</taxon>
        <taxon>Bacillales</taxon>
        <taxon>Paenibacillaceae</taxon>
        <taxon>Paenibacillus</taxon>
    </lineage>
</organism>
<proteinExistence type="predicted"/>
<dbReference type="SUPFAM" id="SSF51445">
    <property type="entry name" value="(Trans)glycosidases"/>
    <property type="match status" value="1"/>
</dbReference>
<accession>A0A268F377</accession>
<evidence type="ECO:0000256" key="1">
    <source>
        <dbReference type="SAM" id="Phobius"/>
    </source>
</evidence>
<dbReference type="Gene3D" id="3.20.20.80">
    <property type="entry name" value="Glycosidases"/>
    <property type="match status" value="1"/>
</dbReference>
<evidence type="ECO:0000313" key="2">
    <source>
        <dbReference type="EMBL" id="PAD79822.1"/>
    </source>
</evidence>
<dbReference type="PANTHER" id="PTHR46066:SF2">
    <property type="entry name" value="CHITINASE DOMAIN-CONTAINING PROTEIN 1"/>
    <property type="match status" value="1"/>
</dbReference>
<keyword evidence="1" id="KW-0812">Transmembrane</keyword>
<sequence length="368" mass="40034">MSKQAIRWAVAAAALAVCILAVVFVIWGGEQRGDAGEPAGSSAASISLSAWVTDWQWEAGAEDLQLLGSQLESVRFFAAYYDASDALHFTPAFAEGLPRVRETAVEAGIHGMLLTIVNDYFQDGGVIVQKDPGLVSRLISSEESRSRHIEEIAATAVRYGFSGVEIDYEKVQPTDWSRLSRFYKELYERLRKEGLSLRVVLEPGADLDAMRLPEGPSYVMMAYNLYGGHSGPGPKADHELIRKLAGKLNGLPGEHELALATGGFAWSEDGSVVAVTEKRAGELAELSADDPKRDPDSGALFFEYNDEQGSKHTVWYADGITLAGWIKQAEAAGISDIVLWRLGELDPETLRILAEESSGWHEAGDEGM</sequence>
<dbReference type="InterPro" id="IPR017853">
    <property type="entry name" value="GH"/>
</dbReference>
<dbReference type="OrthoDB" id="1633417at2"/>
<reference evidence="2 3" key="1">
    <citation type="submission" date="2017-07" db="EMBL/GenBank/DDBJ databases">
        <title>Isolation and whole genome analysis of endospore-forming bacteria from heroin.</title>
        <authorList>
            <person name="Kalinowski J."/>
            <person name="Ahrens B."/>
            <person name="Al-Dilaimi A."/>
            <person name="Winkler A."/>
            <person name="Wibberg D."/>
            <person name="Schleenbecker U."/>
            <person name="Ruckert C."/>
            <person name="Wolfel R."/>
            <person name="Grass G."/>
        </authorList>
    </citation>
    <scope>NUCLEOTIDE SEQUENCE [LARGE SCALE GENOMIC DNA]</scope>
    <source>
        <strain evidence="2 3">7537-G1</strain>
    </source>
</reference>
<dbReference type="InterPro" id="IPR029070">
    <property type="entry name" value="Chitinase_insertion_sf"/>
</dbReference>
<keyword evidence="1" id="KW-0472">Membrane</keyword>
<feature type="transmembrane region" description="Helical" evidence="1">
    <location>
        <begin position="6"/>
        <end position="27"/>
    </location>
</feature>
<dbReference type="Proteomes" id="UP000215596">
    <property type="component" value="Unassembled WGS sequence"/>
</dbReference>
<dbReference type="EMBL" id="NPBY01000009">
    <property type="protein sequence ID" value="PAD79822.1"/>
    <property type="molecule type" value="Genomic_DNA"/>
</dbReference>
<dbReference type="PANTHER" id="PTHR46066">
    <property type="entry name" value="CHITINASE DOMAIN-CONTAINING PROTEIN 1 FAMILY MEMBER"/>
    <property type="match status" value="1"/>
</dbReference>
<evidence type="ECO:0000313" key="3">
    <source>
        <dbReference type="Proteomes" id="UP000215596"/>
    </source>
</evidence>
<comment type="caution">
    <text evidence="2">The sequence shown here is derived from an EMBL/GenBank/DDBJ whole genome shotgun (WGS) entry which is preliminary data.</text>
</comment>
<keyword evidence="1" id="KW-1133">Transmembrane helix</keyword>
<protein>
    <submittedName>
        <fullName evidence="2">Glycosyl hydrolase</fullName>
    </submittedName>
</protein>
<gene>
    <name evidence="2" type="ORF">CHH67_02280</name>
</gene>
<dbReference type="RefSeq" id="WP_095263356.1">
    <property type="nucleotide sequence ID" value="NZ_NPBY01000009.1"/>
</dbReference>